<dbReference type="Proteomes" id="UP000001805">
    <property type="component" value="Chromosome 1, Linkage Group I"/>
</dbReference>
<feature type="compositionally biased region" description="Polar residues" evidence="1">
    <location>
        <begin position="126"/>
        <end position="137"/>
    </location>
</feature>
<gene>
    <name evidence="2" type="ORF">NCU02029</name>
</gene>
<dbReference type="KEGG" id="ncr:NCU02029"/>
<proteinExistence type="predicted"/>
<evidence type="ECO:0000256" key="1">
    <source>
        <dbReference type="SAM" id="MobiDB-lite"/>
    </source>
</evidence>
<dbReference type="AlphaFoldDB" id="Q7SF39"/>
<dbReference type="InParanoid" id="Q7SF39"/>
<dbReference type="GeneID" id="3880816"/>
<evidence type="ECO:0000313" key="2">
    <source>
        <dbReference type="EMBL" id="EAA35415.3"/>
    </source>
</evidence>
<feature type="compositionally biased region" description="Basic and acidic residues" evidence="1">
    <location>
        <begin position="85"/>
        <end position="109"/>
    </location>
</feature>
<keyword evidence="3" id="KW-1185">Reference proteome</keyword>
<dbReference type="HOGENOM" id="CLU_1062069_0_0_1"/>
<protein>
    <submittedName>
        <fullName evidence="2">Uncharacterized protein</fullName>
    </submittedName>
</protein>
<organism evidence="2 3">
    <name type="scientific">Neurospora crassa (strain ATCC 24698 / 74-OR23-1A / CBS 708.71 / DSM 1257 / FGSC 987)</name>
    <dbReference type="NCBI Taxonomy" id="367110"/>
    <lineage>
        <taxon>Eukaryota</taxon>
        <taxon>Fungi</taxon>
        <taxon>Dikarya</taxon>
        <taxon>Ascomycota</taxon>
        <taxon>Pezizomycotina</taxon>
        <taxon>Sordariomycetes</taxon>
        <taxon>Sordariomycetidae</taxon>
        <taxon>Sordariales</taxon>
        <taxon>Sordariaceae</taxon>
        <taxon>Neurospora</taxon>
    </lineage>
</organism>
<dbReference type="VEuPathDB" id="FungiDB:NCU02029"/>
<feature type="region of interest" description="Disordered" evidence="1">
    <location>
        <begin position="60"/>
        <end position="165"/>
    </location>
</feature>
<accession>Q7SF39</accession>
<evidence type="ECO:0000313" key="3">
    <source>
        <dbReference type="Proteomes" id="UP000001805"/>
    </source>
</evidence>
<sequence>MATYPRQASWIHDIATSSLEVGKDGLDDAIACGRPSGSQPSAGIRNHAYHEEIAQSHINIGQEGHGRPYEDDDGTMSEGYLHANGKFEESVGDQDRPRSPIRGEEKEIENQNNSCCNGNNNNNNNETPASNHASAGNSPPRENGGDASSYSGVTPNQSFSKAHRNNSNSAELMLQGVSSRSPTPSQSPQSPERLGYNVSGYFQSCEECFIAGMCCIHRTAAAAAAAKAIVMPDGRGSLIHDGGHGNGRAARERHEWLVERMKESLAKIDSATHGGSVVSRRGA</sequence>
<dbReference type="OrthoDB" id="4575469at2759"/>
<feature type="compositionally biased region" description="Polar residues" evidence="1">
    <location>
        <begin position="146"/>
        <end position="165"/>
    </location>
</feature>
<dbReference type="EMBL" id="CM002236">
    <property type="protein sequence ID" value="EAA35415.3"/>
    <property type="molecule type" value="Genomic_DNA"/>
</dbReference>
<reference evidence="2 3" key="1">
    <citation type="journal article" date="2003" name="Nature">
        <title>The genome sequence of the filamentous fungus Neurospora crassa.</title>
        <authorList>
            <person name="Galagan J.E."/>
            <person name="Calvo S.E."/>
            <person name="Borkovich K.A."/>
            <person name="Selker E.U."/>
            <person name="Read N.D."/>
            <person name="Jaffe D."/>
            <person name="FitzHugh W."/>
            <person name="Ma L.J."/>
            <person name="Smirnov S."/>
            <person name="Purcell S."/>
            <person name="Rehman B."/>
            <person name="Elkins T."/>
            <person name="Engels R."/>
            <person name="Wang S."/>
            <person name="Nielsen C.B."/>
            <person name="Butler J."/>
            <person name="Endrizzi M."/>
            <person name="Qui D."/>
            <person name="Ianakiev P."/>
            <person name="Bell-Pedersen D."/>
            <person name="Nelson M.A."/>
            <person name="Werner-Washburne M."/>
            <person name="Selitrennikoff C.P."/>
            <person name="Kinsey J.A."/>
            <person name="Braun E.L."/>
            <person name="Zelter A."/>
            <person name="Schulte U."/>
            <person name="Kothe G.O."/>
            <person name="Jedd G."/>
            <person name="Mewes W."/>
            <person name="Staben C."/>
            <person name="Marcotte E."/>
            <person name="Greenberg D."/>
            <person name="Roy A."/>
            <person name="Foley K."/>
            <person name="Naylor J."/>
            <person name="Stange-Thomann N."/>
            <person name="Barrett R."/>
            <person name="Gnerre S."/>
            <person name="Kamal M."/>
            <person name="Kamvysselis M."/>
            <person name="Mauceli E."/>
            <person name="Bielke C."/>
            <person name="Rudd S."/>
            <person name="Frishman D."/>
            <person name="Krystofova S."/>
            <person name="Rasmussen C."/>
            <person name="Metzenberg R.L."/>
            <person name="Perkins D.D."/>
            <person name="Kroken S."/>
            <person name="Cogoni C."/>
            <person name="Macino G."/>
            <person name="Catcheside D."/>
            <person name="Li W."/>
            <person name="Pratt R.J."/>
            <person name="Osmani S.A."/>
            <person name="DeSouza C.P."/>
            <person name="Glass L."/>
            <person name="Orbach M.J."/>
            <person name="Berglund J.A."/>
            <person name="Voelker R."/>
            <person name="Yarden O."/>
            <person name="Plamann M."/>
            <person name="Seiler S."/>
            <person name="Dunlap J."/>
            <person name="Radford A."/>
            <person name="Aramayo R."/>
            <person name="Natvig D.O."/>
            <person name="Alex L.A."/>
            <person name="Mannhaupt G."/>
            <person name="Ebbole D.J."/>
            <person name="Freitag M."/>
            <person name="Paulsen I."/>
            <person name="Sachs M.S."/>
            <person name="Lander E.S."/>
            <person name="Nusbaum C."/>
            <person name="Birren B."/>
        </authorList>
    </citation>
    <scope>NUCLEOTIDE SEQUENCE [LARGE SCALE GENOMIC DNA]</scope>
    <source>
        <strain evidence="3">ATCC 24698 / 74-OR23-1A / CBS 708.71 / DSM 1257 / FGSC 987</strain>
    </source>
</reference>
<dbReference type="RefSeq" id="XP_964651.3">
    <property type="nucleotide sequence ID" value="XM_959558.3"/>
</dbReference>
<name>Q7SF39_NEUCR</name>
<feature type="compositionally biased region" description="Low complexity" evidence="1">
    <location>
        <begin position="110"/>
        <end position="125"/>
    </location>
</feature>